<dbReference type="PANTHER" id="PTHR30329">
    <property type="entry name" value="STATOR ELEMENT OF FLAGELLAR MOTOR COMPLEX"/>
    <property type="match status" value="1"/>
</dbReference>
<evidence type="ECO:0000313" key="5">
    <source>
        <dbReference type="EMBL" id="MBD9698886.1"/>
    </source>
</evidence>
<accession>A0ABR9DP53</accession>
<name>A0ABR9DP53_9MICO</name>
<evidence type="ECO:0000259" key="4">
    <source>
        <dbReference type="PROSITE" id="PS51123"/>
    </source>
</evidence>
<proteinExistence type="predicted"/>
<keyword evidence="3" id="KW-0732">Signal</keyword>
<dbReference type="PROSITE" id="PS51123">
    <property type="entry name" value="OMPA_2"/>
    <property type="match status" value="1"/>
</dbReference>
<dbReference type="InterPro" id="IPR050330">
    <property type="entry name" value="Bact_OuterMem_StrucFunc"/>
</dbReference>
<dbReference type="RefSeq" id="WP_192278506.1">
    <property type="nucleotide sequence ID" value="NZ_JACZDF010000002.1"/>
</dbReference>
<keyword evidence="6" id="KW-1185">Reference proteome</keyword>
<protein>
    <submittedName>
        <fullName evidence="5">OmpA family protein</fullName>
    </submittedName>
</protein>
<dbReference type="EMBL" id="JACZDF010000002">
    <property type="protein sequence ID" value="MBD9698886.1"/>
    <property type="molecule type" value="Genomic_DNA"/>
</dbReference>
<feature type="domain" description="OmpA-like" evidence="4">
    <location>
        <begin position="237"/>
        <end position="354"/>
    </location>
</feature>
<evidence type="ECO:0000256" key="3">
    <source>
        <dbReference type="SAM" id="SignalP"/>
    </source>
</evidence>
<dbReference type="Gene3D" id="3.30.1330.60">
    <property type="entry name" value="OmpA-like domain"/>
    <property type="match status" value="1"/>
</dbReference>
<dbReference type="SUPFAM" id="SSF103088">
    <property type="entry name" value="OmpA-like"/>
    <property type="match status" value="1"/>
</dbReference>
<keyword evidence="1" id="KW-0472">Membrane</keyword>
<dbReference type="CDD" id="cd07185">
    <property type="entry name" value="OmpA_C-like"/>
    <property type="match status" value="1"/>
</dbReference>
<dbReference type="InterPro" id="IPR036737">
    <property type="entry name" value="OmpA-like_sf"/>
</dbReference>
<evidence type="ECO:0000256" key="2">
    <source>
        <dbReference type="SAM" id="MobiDB-lite"/>
    </source>
</evidence>
<evidence type="ECO:0000256" key="1">
    <source>
        <dbReference type="PROSITE-ProRule" id="PRU00473"/>
    </source>
</evidence>
<dbReference type="PANTHER" id="PTHR30329:SF21">
    <property type="entry name" value="LIPOPROTEIN YIAD-RELATED"/>
    <property type="match status" value="1"/>
</dbReference>
<feature type="region of interest" description="Disordered" evidence="2">
    <location>
        <begin position="321"/>
        <end position="354"/>
    </location>
</feature>
<evidence type="ECO:0000313" key="6">
    <source>
        <dbReference type="Proteomes" id="UP000642107"/>
    </source>
</evidence>
<gene>
    <name evidence="5" type="ORF">IGS67_05170</name>
</gene>
<feature type="chain" id="PRO_5046187157" evidence="3">
    <location>
        <begin position="29"/>
        <end position="354"/>
    </location>
</feature>
<dbReference type="InterPro" id="IPR006665">
    <property type="entry name" value="OmpA-like"/>
</dbReference>
<reference evidence="5 6" key="1">
    <citation type="submission" date="2020-09" db="EMBL/GenBank/DDBJ databases">
        <title>Flavimobilis rhizosphaerae sp. nov., isolated from rhizosphere soil of Spartina alterniflora.</title>
        <authorList>
            <person name="Hanqin C."/>
        </authorList>
    </citation>
    <scope>NUCLEOTIDE SEQUENCE [LARGE SCALE GENOMIC DNA]</scope>
    <source>
        <strain evidence="5 6">GY 10621</strain>
    </source>
</reference>
<sequence>MLKRRWPAVYALAAAGVLALTALPVASATSVGTEAATVTDIPVRGTFTYPHFGKFDGETIVGAVHGVRRIPGATAVYYSVATEPGSGQALRSGFAFQPSMSPFKVLDASQMTIVDAVGLTAYRPLFIKGEGGLVSAPAGEEFPAGTLVGVYAVLPELPAGVTSVDLVLEWGAVVSDLPVEDGPLLPASATTWGPVSDGWPALPDAQRIAAADPAASTFELTSRVGDLEESTETDTTPEEVSVSLSADFFFSPGTWDLSGKGRARVLEVADELVAANVTHATVVGHTDSVPDKRIGNDELSQRRARTVADVLRERAPSLDLKVEGRGEAEPVAPNSTDAGKKKNRRVTVTYEVSK</sequence>
<comment type="caution">
    <text evidence="5">The sequence shown here is derived from an EMBL/GenBank/DDBJ whole genome shotgun (WGS) entry which is preliminary data.</text>
</comment>
<feature type="signal peptide" evidence="3">
    <location>
        <begin position="1"/>
        <end position="28"/>
    </location>
</feature>
<dbReference type="Pfam" id="PF00691">
    <property type="entry name" value="OmpA"/>
    <property type="match status" value="1"/>
</dbReference>
<dbReference type="Proteomes" id="UP000642107">
    <property type="component" value="Unassembled WGS sequence"/>
</dbReference>
<organism evidence="5 6">
    <name type="scientific">Flavimobilis rhizosphaerae</name>
    <dbReference type="NCBI Taxonomy" id="2775421"/>
    <lineage>
        <taxon>Bacteria</taxon>
        <taxon>Bacillati</taxon>
        <taxon>Actinomycetota</taxon>
        <taxon>Actinomycetes</taxon>
        <taxon>Micrococcales</taxon>
        <taxon>Jonesiaceae</taxon>
        <taxon>Flavimobilis</taxon>
    </lineage>
</organism>